<dbReference type="InterPro" id="IPR005750">
    <property type="entry name" value="UDP_GlcNAc_COvinyl_MurA"/>
</dbReference>
<evidence type="ECO:0000256" key="12">
    <source>
        <dbReference type="HAMAP-Rule" id="MF_00111"/>
    </source>
</evidence>
<dbReference type="UniPathway" id="UPA00219"/>
<evidence type="ECO:0000259" key="13">
    <source>
        <dbReference type="Pfam" id="PF00275"/>
    </source>
</evidence>
<keyword evidence="6 12" id="KW-0133">Cell shape</keyword>
<keyword evidence="8 12" id="KW-0131">Cell cycle</keyword>
<comment type="caution">
    <text evidence="12">Lacks conserved residue(s) required for the propagation of feature annotation.</text>
</comment>
<dbReference type="Pfam" id="PF00275">
    <property type="entry name" value="EPSP_synthase"/>
    <property type="match status" value="1"/>
</dbReference>
<dbReference type="SUPFAM" id="SSF55205">
    <property type="entry name" value="EPT/RTPC-like"/>
    <property type="match status" value="1"/>
</dbReference>
<comment type="catalytic activity">
    <reaction evidence="11 12">
        <text>phosphoenolpyruvate + UDP-N-acetyl-alpha-D-glucosamine = UDP-N-acetyl-3-O-(1-carboxyvinyl)-alpha-D-glucosamine + phosphate</text>
        <dbReference type="Rhea" id="RHEA:18681"/>
        <dbReference type="ChEBI" id="CHEBI:43474"/>
        <dbReference type="ChEBI" id="CHEBI:57705"/>
        <dbReference type="ChEBI" id="CHEBI:58702"/>
        <dbReference type="ChEBI" id="CHEBI:68483"/>
        <dbReference type="EC" id="2.5.1.7"/>
    </reaction>
</comment>
<gene>
    <name evidence="12 14" type="primary">murA</name>
    <name evidence="14" type="ORF">J0M35_19000</name>
</gene>
<dbReference type="NCBIfam" id="NF006873">
    <property type="entry name" value="PRK09369.1"/>
    <property type="match status" value="1"/>
</dbReference>
<comment type="caution">
    <text evidence="14">The sequence shown here is derived from an EMBL/GenBank/DDBJ whole genome shotgun (WGS) entry which is preliminary data.</text>
</comment>
<dbReference type="GO" id="GO:0071555">
    <property type="term" value="P:cell wall organization"/>
    <property type="evidence" value="ECO:0007669"/>
    <property type="project" value="UniProtKB-KW"/>
</dbReference>
<dbReference type="GO" id="GO:0005737">
    <property type="term" value="C:cytoplasm"/>
    <property type="evidence" value="ECO:0007669"/>
    <property type="project" value="UniProtKB-SubCell"/>
</dbReference>
<evidence type="ECO:0000256" key="1">
    <source>
        <dbReference type="ARBA" id="ARBA00004496"/>
    </source>
</evidence>
<dbReference type="GO" id="GO:0019277">
    <property type="term" value="P:UDP-N-acetylgalactosamine biosynthetic process"/>
    <property type="evidence" value="ECO:0007669"/>
    <property type="project" value="InterPro"/>
</dbReference>
<dbReference type="Proteomes" id="UP000664277">
    <property type="component" value="Unassembled WGS sequence"/>
</dbReference>
<feature type="binding site" evidence="12">
    <location>
        <position position="346"/>
    </location>
    <ligand>
        <name>UDP-N-acetyl-alpha-D-glucosamine</name>
        <dbReference type="ChEBI" id="CHEBI:57705"/>
    </ligand>
</feature>
<feature type="binding site" evidence="12">
    <location>
        <position position="324"/>
    </location>
    <ligand>
        <name>UDP-N-acetyl-alpha-D-glucosamine</name>
        <dbReference type="ChEBI" id="CHEBI:57705"/>
    </ligand>
</feature>
<evidence type="ECO:0000256" key="5">
    <source>
        <dbReference type="ARBA" id="ARBA00022679"/>
    </source>
</evidence>
<evidence type="ECO:0000256" key="8">
    <source>
        <dbReference type="ARBA" id="ARBA00023306"/>
    </source>
</evidence>
<protein>
    <recommendedName>
        <fullName evidence="12">UDP-N-acetylglucosamine 1-carboxyvinyltransferase</fullName>
        <ecNumber evidence="12">2.5.1.7</ecNumber>
    </recommendedName>
    <alternativeName>
        <fullName evidence="12">Enoylpyruvate transferase</fullName>
    </alternativeName>
    <alternativeName>
        <fullName evidence="12">UDP-N-acetylglucosamine enolpyruvyl transferase</fullName>
        <shortName evidence="12">EPT</shortName>
    </alternativeName>
</protein>
<evidence type="ECO:0000256" key="11">
    <source>
        <dbReference type="ARBA" id="ARBA00047527"/>
    </source>
</evidence>
<comment type="subcellular location">
    <subcellularLocation>
        <location evidence="1 12">Cytoplasm</location>
    </subcellularLocation>
</comment>
<dbReference type="GO" id="GO:0051301">
    <property type="term" value="P:cell division"/>
    <property type="evidence" value="ECO:0007669"/>
    <property type="project" value="UniProtKB-KW"/>
</dbReference>
<feature type="domain" description="Enolpyruvate transferase" evidence="13">
    <location>
        <begin position="24"/>
        <end position="425"/>
    </location>
</feature>
<evidence type="ECO:0000313" key="15">
    <source>
        <dbReference type="Proteomes" id="UP000664277"/>
    </source>
</evidence>
<keyword evidence="9 12" id="KW-0961">Cell wall biogenesis/degradation</keyword>
<dbReference type="GO" id="GO:0009252">
    <property type="term" value="P:peptidoglycan biosynthetic process"/>
    <property type="evidence" value="ECO:0007669"/>
    <property type="project" value="UniProtKB-UniRule"/>
</dbReference>
<evidence type="ECO:0000256" key="10">
    <source>
        <dbReference type="ARBA" id="ARBA00038367"/>
    </source>
</evidence>
<evidence type="ECO:0000256" key="4">
    <source>
        <dbReference type="ARBA" id="ARBA00022618"/>
    </source>
</evidence>
<dbReference type="NCBIfam" id="TIGR01072">
    <property type="entry name" value="murA"/>
    <property type="match status" value="1"/>
</dbReference>
<evidence type="ECO:0000256" key="7">
    <source>
        <dbReference type="ARBA" id="ARBA00022984"/>
    </source>
</evidence>
<evidence type="ECO:0000256" key="6">
    <source>
        <dbReference type="ARBA" id="ARBA00022960"/>
    </source>
</evidence>
<dbReference type="AlphaFoldDB" id="A0A8J7TNU8"/>
<dbReference type="FunFam" id="3.65.10.10:FF:000001">
    <property type="entry name" value="UDP-N-acetylglucosamine 1-carboxyvinyltransferase"/>
    <property type="match status" value="1"/>
</dbReference>
<reference evidence="14" key="1">
    <citation type="submission" date="2021-02" db="EMBL/GenBank/DDBJ databases">
        <title>Genome-Resolved Metagenomics of a Microbial Community Performing Photosynthetic Biological Nutrient Removal.</title>
        <authorList>
            <person name="Mcdaniel E.A."/>
        </authorList>
    </citation>
    <scope>NUCLEOTIDE SEQUENCE</scope>
    <source>
        <strain evidence="14">UWPOB_OBS1</strain>
    </source>
</reference>
<dbReference type="CDD" id="cd01555">
    <property type="entry name" value="UdpNAET"/>
    <property type="match status" value="1"/>
</dbReference>
<keyword evidence="4 12" id="KW-0132">Cell division</keyword>
<dbReference type="GO" id="GO:0008760">
    <property type="term" value="F:UDP-N-acetylglucosamine 1-carboxyvinyltransferase activity"/>
    <property type="evidence" value="ECO:0007669"/>
    <property type="project" value="UniProtKB-UniRule"/>
</dbReference>
<dbReference type="InterPro" id="IPR036968">
    <property type="entry name" value="Enolpyruvate_Tfrase_sf"/>
</dbReference>
<accession>A0A8J7TNU8</accession>
<evidence type="ECO:0000256" key="9">
    <source>
        <dbReference type="ARBA" id="ARBA00023316"/>
    </source>
</evidence>
<comment type="function">
    <text evidence="12">Cell wall formation. Adds enolpyruvyl to UDP-N-acetylglucosamine.</text>
</comment>
<dbReference type="InterPro" id="IPR001986">
    <property type="entry name" value="Enolpyruvate_Tfrase_dom"/>
</dbReference>
<comment type="similarity">
    <text evidence="10 12">Belongs to the EPSP synthase family. MurA subfamily.</text>
</comment>
<dbReference type="GO" id="GO:0008360">
    <property type="term" value="P:regulation of cell shape"/>
    <property type="evidence" value="ECO:0007669"/>
    <property type="project" value="UniProtKB-KW"/>
</dbReference>
<feature type="modified residue" description="2-(S-cysteinyl)pyruvic acid O-phosphothioketal" evidence="12">
    <location>
        <position position="133"/>
    </location>
</feature>
<feature type="active site" description="Proton donor" evidence="12">
    <location>
        <position position="133"/>
    </location>
</feature>
<evidence type="ECO:0000256" key="2">
    <source>
        <dbReference type="ARBA" id="ARBA00004752"/>
    </source>
</evidence>
<feature type="binding site" evidence="12">
    <location>
        <position position="109"/>
    </location>
    <ligand>
        <name>UDP-N-acetyl-alpha-D-glucosamine</name>
        <dbReference type="ChEBI" id="CHEBI:57705"/>
    </ligand>
</feature>
<sequence>MTPPQATRLDPPAKTESEERIIIRGGKPLYGQTKVFGAKNAVLKMMAAALLAKDVTILRNVPNLTDVHMMGEVLRHLGAKVEVANDEVKIDATNLTEIEAPYELVSQLRASFVVLGPLLARCREAKVSLPGGCAIGERRIDLHERGLKLLGAEVGIDHGYVFASAQKLVGTRIYLDRPSNGATENIMLAAVLAEGQTIIENAAQDPEIVNLADCVNAMGGKISGAGTYQIVIDGVPLEEMHGAVVDTIPDRLEVGTFLYACMAAGGEVVIDGVKPDHIYAVISKIHEMGVECSIYAPDTIKIKTTGRLKPTDITTVPYPGFPTDLQAPVMAVLAVAEGTSIVTETIYENRFMQVGELRRMGADIQLKANSAIVKGVPKLMGAEVKSSDLRAAACLIIAGLGADGITEVTGLSHLDRGYDRLEERLRSLGADIYRR</sequence>
<keyword evidence="7 12" id="KW-0573">Peptidoglycan synthesis</keyword>
<dbReference type="InterPro" id="IPR013792">
    <property type="entry name" value="RNA3'P_cycl/enolpyr_Trfase_a/b"/>
</dbReference>
<evidence type="ECO:0000256" key="3">
    <source>
        <dbReference type="ARBA" id="ARBA00022490"/>
    </source>
</evidence>
<proteinExistence type="inferred from homology"/>
<dbReference type="InterPro" id="IPR050068">
    <property type="entry name" value="MurA_subfamily"/>
</dbReference>
<comment type="pathway">
    <text evidence="2 12">Cell wall biogenesis; peptidoglycan biosynthesis.</text>
</comment>
<name>A0A8J7TNU8_9BACT</name>
<dbReference type="Gene3D" id="3.65.10.10">
    <property type="entry name" value="Enolpyruvate transferase domain"/>
    <property type="match status" value="2"/>
</dbReference>
<organism evidence="14 15">
    <name type="scientific">Candidatus Obscuribacter phosphatis</name>
    <dbReference type="NCBI Taxonomy" id="1906157"/>
    <lineage>
        <taxon>Bacteria</taxon>
        <taxon>Bacillati</taxon>
        <taxon>Candidatus Melainabacteria</taxon>
        <taxon>Candidatus Obscuribacterales</taxon>
        <taxon>Candidatus Obscuribacteraceae</taxon>
        <taxon>Candidatus Obscuribacter</taxon>
    </lineage>
</organism>
<dbReference type="PANTHER" id="PTHR43783:SF1">
    <property type="entry name" value="UDP-N-ACETYLGLUCOSAMINE 1-CARBOXYVINYLTRANSFERASE"/>
    <property type="match status" value="1"/>
</dbReference>
<evidence type="ECO:0000313" key="14">
    <source>
        <dbReference type="EMBL" id="MBN8662466.1"/>
    </source>
</evidence>
<dbReference type="HAMAP" id="MF_00111">
    <property type="entry name" value="MurA"/>
    <property type="match status" value="1"/>
</dbReference>
<dbReference type="EMBL" id="JAFLCK010000039">
    <property type="protein sequence ID" value="MBN8662466.1"/>
    <property type="molecule type" value="Genomic_DNA"/>
</dbReference>
<feature type="binding site" evidence="12">
    <location>
        <begin position="39"/>
        <end position="40"/>
    </location>
    <ligand>
        <name>phosphoenolpyruvate</name>
        <dbReference type="ChEBI" id="CHEBI:58702"/>
    </ligand>
</feature>
<keyword evidence="12" id="KW-0670">Pyruvate</keyword>
<dbReference type="PANTHER" id="PTHR43783">
    <property type="entry name" value="UDP-N-ACETYLGLUCOSAMINE 1-CARBOXYVINYLTRANSFERASE"/>
    <property type="match status" value="1"/>
</dbReference>
<keyword evidence="5 12" id="KW-0808">Transferase</keyword>
<keyword evidence="3 12" id="KW-0963">Cytoplasm</keyword>
<dbReference type="EC" id="2.5.1.7" evidence="12"/>